<proteinExistence type="predicted"/>
<keyword evidence="2" id="KW-1185">Reference proteome</keyword>
<comment type="caution">
    <text evidence="1">The sequence shown here is derived from an EMBL/GenBank/DDBJ whole genome shotgun (WGS) entry which is preliminary data.</text>
</comment>
<evidence type="ECO:0000313" key="1">
    <source>
        <dbReference type="EMBL" id="KAJ9110985.1"/>
    </source>
</evidence>
<gene>
    <name evidence="1" type="ORF">QFC20_002752</name>
</gene>
<organism evidence="1 2">
    <name type="scientific">Naganishia adeliensis</name>
    <dbReference type="NCBI Taxonomy" id="92952"/>
    <lineage>
        <taxon>Eukaryota</taxon>
        <taxon>Fungi</taxon>
        <taxon>Dikarya</taxon>
        <taxon>Basidiomycota</taxon>
        <taxon>Agaricomycotina</taxon>
        <taxon>Tremellomycetes</taxon>
        <taxon>Filobasidiales</taxon>
        <taxon>Filobasidiaceae</taxon>
        <taxon>Naganishia</taxon>
    </lineage>
</organism>
<accession>A0ACC2WIH1</accession>
<sequence length="1493" mass="164890">MPPHGPIHLPTEEYDQHVDRAPKVTTSGVTLEVLRTVSIASALGLQVYSTVLAKQSTSFRDETLPRRADITLWYALGTSQAQTAYAACMTAAIPASVYLASSRRLTTFRRLLQSLLCGLLLAVFTLIAYRTLFPLATYWPLFDPAPVWLTWSLFSSITIAAVFVPLFQPRPATTTFMETDASESDDDTANESPLGDPTPNPQLTASIFSRAFYSFMDPVIFRAFRKKSAFGVEDLPPVRPSDRSDTLDAKYMAVIDPIARKQHGLKTRSLIMNVLSAFRGTAMAMAAAMVFKAIAEFFAPIALERLLTYVQNNGEEAIVRPWVWIAMLFVGPVLTTIATQYYGLLSTTVLLRLESLFTQLLFRHALRMRMQDEASKPTDGLEASSAHEPKLIPDLTEEMPAPGHQITEGRTTEAAPAPSADVKQSPTGPSSVTPEKKPEKQASLVGRITTLMSADIDQIMGARDLLLLLVYAPLQIVLGLLFLYQILSWSALVGLSASFLTLPLPGMLAKMLNSAQADLMKLTDQRVQAVTEALTTLRLVKTFARESKVKQQLAEKRDAEIRAIKKTKIINIMIQTVVFHVTCPSDGVDLWLHKALTAAKVFSSMSVFDMLRMQQYLLVDEVYKLITVRVSLQRFDEFLQHTRLLDRFVLGHRWTTSKATKTEEFAEQDISIRNCDFAWQKGEEKDGANPSDDSFRLIVGNLKIPLGQTTLINGATGCGKTSLLMALLGEMDTLPRNNEASVNLPRQKGVALCLQTGWIMERTVKENILFGSVYNEVRYRQVLFQCALMPDLKLWEAGDLTELGEKGLTASGGQKARISLARAIYSPAQILLLDDVLAALDSHTTRFVVDKLFKGDLLKGRTVICVTHHVSLMLPVSDYLVNISANGVVMPPQPVTDIRAVSRDATTDMSGVIDPASPEESDSEEAADLADLGKLMIPEEKAQGKVSRLTILHYFSAAGGVFFWASYFGIIVVGEILYAYCNFWLGVWARAYQGTDPANVSLLFYLGVYIGLMFLQVTSYNASSLMATFGCLQASRDVHQKLTASVLSATLRWLDTTPTGNMISRFTKDIKSCDSVLSRCVQQVSELTITLAVKFMLLIWMVPAFAPLAFTVGIIGAIIGEFYVKAQMNVKRESSNAKSPLYSQFAAAISGVISIRAYGAESQVQRLLQTRADHYTRCATAMYNLNRWVNIRIDVLASFFSAGLAICLVFGSATYDPILIGFGLNQAISVSDIILYWVKGTNEFEVQCNSIERINEFLVIDKEPSPSEQGQPPASWPTSGEIVFDNLSARYFAEGPLVLKEVSLRVDSGSRSRFLRTRSSWRGTLRTNLDPFDEYDDADLQEALKISGLGAFSEAAASEPNTSTARLTLDSEITSGGSNLSQGQRQLISLARALLVRRSKILILDEATASVDFETDQRVQQAIRNLHGVTIFTVAHRLRTIMDYDKILVLGEGQVLEYDTPKALLADAKRFLRSLVDSSSEKQELEALAGYTP</sequence>
<dbReference type="EMBL" id="JASBWS010000021">
    <property type="protein sequence ID" value="KAJ9110985.1"/>
    <property type="molecule type" value="Genomic_DNA"/>
</dbReference>
<name>A0ACC2WIH1_9TREE</name>
<dbReference type="Proteomes" id="UP001230649">
    <property type="component" value="Unassembled WGS sequence"/>
</dbReference>
<protein>
    <submittedName>
        <fullName evidence="1">Uncharacterized protein</fullName>
    </submittedName>
</protein>
<evidence type="ECO:0000313" key="2">
    <source>
        <dbReference type="Proteomes" id="UP001230649"/>
    </source>
</evidence>
<reference evidence="1" key="1">
    <citation type="submission" date="2023-04" db="EMBL/GenBank/DDBJ databases">
        <title>Draft Genome sequencing of Naganishia species isolated from polar environments using Oxford Nanopore Technology.</title>
        <authorList>
            <person name="Leo P."/>
            <person name="Venkateswaran K."/>
        </authorList>
    </citation>
    <scope>NUCLEOTIDE SEQUENCE</scope>
    <source>
        <strain evidence="1">MNA-CCFEE 5262</strain>
    </source>
</reference>